<evidence type="ECO:0000313" key="9">
    <source>
        <dbReference type="EMBL" id="VIO57319.1"/>
    </source>
</evidence>
<evidence type="ECO:0000259" key="7">
    <source>
        <dbReference type="Pfam" id="PF00890"/>
    </source>
</evidence>
<comment type="similarity">
    <text evidence="1">Belongs to the GMC oxidoreductase family.</text>
</comment>
<feature type="domain" description="FAD-dependent oxidoreductase 2 FAD-binding" evidence="7">
    <location>
        <begin position="255"/>
        <end position="286"/>
    </location>
</feature>
<proteinExistence type="inferred from homology"/>
<evidence type="ECO:0000259" key="6">
    <source>
        <dbReference type="Pfam" id="PF00732"/>
    </source>
</evidence>
<evidence type="ECO:0000259" key="8">
    <source>
        <dbReference type="Pfam" id="PF05199"/>
    </source>
</evidence>
<keyword evidence="2" id="KW-0285">Flavoprotein</keyword>
<dbReference type="SUPFAM" id="SSF51905">
    <property type="entry name" value="FAD/NAD(P)-binding domain"/>
    <property type="match status" value="1"/>
</dbReference>
<dbReference type="Pfam" id="PF05199">
    <property type="entry name" value="GMC_oxred_C"/>
    <property type="match status" value="1"/>
</dbReference>
<evidence type="ECO:0000256" key="3">
    <source>
        <dbReference type="ARBA" id="ARBA00022827"/>
    </source>
</evidence>
<dbReference type="InterPro" id="IPR000172">
    <property type="entry name" value="GMC_OxRdtase_N"/>
</dbReference>
<dbReference type="GO" id="GO:0016020">
    <property type="term" value="C:membrane"/>
    <property type="evidence" value="ECO:0007669"/>
    <property type="project" value="UniProtKB-SubCell"/>
</dbReference>
<evidence type="ECO:0000256" key="1">
    <source>
        <dbReference type="ARBA" id="ARBA00010790"/>
    </source>
</evidence>
<dbReference type="Gene3D" id="3.50.50.60">
    <property type="entry name" value="FAD/NAD(P)-binding domain"/>
    <property type="match status" value="2"/>
</dbReference>
<dbReference type="PANTHER" id="PTHR46056:SF12">
    <property type="entry name" value="LONG-CHAIN-ALCOHOL OXIDASE"/>
    <property type="match status" value="1"/>
</dbReference>
<name>A0A4E9E9X6_GIBZA</name>
<feature type="domain" description="Glucose-methanol-choline oxidoreductase C-terminal" evidence="8">
    <location>
        <begin position="620"/>
        <end position="768"/>
    </location>
</feature>
<evidence type="ECO:0000256" key="5">
    <source>
        <dbReference type="PIRSR" id="PIRSR028937-1"/>
    </source>
</evidence>
<dbReference type="GO" id="GO:0050660">
    <property type="term" value="F:flavin adenine dinucleotide binding"/>
    <property type="evidence" value="ECO:0007669"/>
    <property type="project" value="InterPro"/>
</dbReference>
<dbReference type="InterPro" id="IPR036188">
    <property type="entry name" value="FAD/NAD-bd_sf"/>
</dbReference>
<reference evidence="9" key="1">
    <citation type="submission" date="2019-04" db="EMBL/GenBank/DDBJ databases">
        <authorList>
            <person name="Melise S."/>
            <person name="Noan J."/>
            <person name="Okalmin O."/>
        </authorList>
    </citation>
    <scope>NUCLEOTIDE SEQUENCE</scope>
    <source>
        <strain evidence="9">FN9</strain>
    </source>
</reference>
<accession>A0A4E9E9X6</accession>
<protein>
    <submittedName>
        <fullName evidence="9">Uncharacterized protein</fullName>
    </submittedName>
</protein>
<feature type="domain" description="Glucose-methanol-choline oxidoreductase N-terminal" evidence="6">
    <location>
        <begin position="303"/>
        <end position="528"/>
    </location>
</feature>
<dbReference type="InterPro" id="IPR003953">
    <property type="entry name" value="FAD-dep_OxRdtase_2_FAD-bd"/>
</dbReference>
<gene>
    <name evidence="9" type="ORF">FUG_LOCUS245075</name>
</gene>
<keyword evidence="4" id="KW-0560">Oxidoreductase</keyword>
<dbReference type="InterPro" id="IPR007867">
    <property type="entry name" value="GMC_OxRtase_C"/>
</dbReference>
<sequence>PVPVCFGLVSSECETEASQTLSSSNCFPHFHRHYIMTVPQPHPVATALPDAPPFDFFTPLQWDVLFALVDGVLPSITSESAVTDEQGQIQLPDHEIDHVLETSTKSLAAPATRDNIRAFLQDRPAYDERVRENIMRTLAFSPPAQQKRLAGLLSLMSTRPGSYFITGYWQPIYNQPAHVREAIIKSWATSPRERWSALAKTMSSLSFKSYAQTSSLLSQLSGYSDTPQHWQPKQSFDYSFIQIEAGDEPHVIETDVVIVGSGCGGGVSAKNLAEAGHKVLVVDKAYHYPAKHLPMSQEAGCAHLFDSGGFITTEDSGATVTAGSAWGGGGTVNWSVCLKPQGFVRKEWADSGLPLFTSPAFDESLDRVWEFQGAGTDQIRHNHRNKVLLNGSSKLGWASSPAPVNTGGREHFCGQCHLGCGLAEKRGPATSWLPDAAKAGAQFMEGFQVDQVMFDADGQTAIGVEGDWLSRDSEGGVSDSVGDRVKRRVVVKAKKVILAAGSIWSPVVLMKSGITNQHVGANLHIHPCNFVTAVYKEETRPWEGGIITSYSSEFDNTDGSGYGTKLETTCMVPFTIMSQPSWLGGLNAKLHMTKYRHMDGWISLTRDRDGGRVFPDPSTGRPRIDYTTSDYDRAHTMQGVEGLAKICYVTGATEIRPLLPGLESFIRDGECSSEHSLDSKGPVADPETSDPAFAAWLARLREVGNKPPTTTWGSAHQMGTCRMSASRDEGVVDEKGRVWDTENLYVADASVFPSASGVNPMITIMAIADWISGGVDADLRA</sequence>
<dbReference type="Pfam" id="PF00890">
    <property type="entry name" value="FAD_binding_2"/>
    <property type="match status" value="1"/>
</dbReference>
<evidence type="ECO:0000256" key="4">
    <source>
        <dbReference type="ARBA" id="ARBA00023002"/>
    </source>
</evidence>
<feature type="non-terminal residue" evidence="9">
    <location>
        <position position="1"/>
    </location>
</feature>
<keyword evidence="3" id="KW-0274">FAD</keyword>
<dbReference type="GO" id="GO:0046577">
    <property type="term" value="F:long-chain-alcohol oxidase activity"/>
    <property type="evidence" value="ECO:0007669"/>
    <property type="project" value="UniProtKB-EC"/>
</dbReference>
<dbReference type="AlphaFoldDB" id="A0A4E9E9X6"/>
<dbReference type="PANTHER" id="PTHR46056">
    <property type="entry name" value="LONG-CHAIN-ALCOHOL OXIDASE"/>
    <property type="match status" value="1"/>
</dbReference>
<dbReference type="EMBL" id="CAAKMV010000128">
    <property type="protein sequence ID" value="VIO57319.1"/>
    <property type="molecule type" value="Genomic_DNA"/>
</dbReference>
<organism evidence="9">
    <name type="scientific">Gibberella zeae</name>
    <name type="common">Wheat head blight fungus</name>
    <name type="synonym">Fusarium graminearum</name>
    <dbReference type="NCBI Taxonomy" id="5518"/>
    <lineage>
        <taxon>Eukaryota</taxon>
        <taxon>Fungi</taxon>
        <taxon>Dikarya</taxon>
        <taxon>Ascomycota</taxon>
        <taxon>Pezizomycotina</taxon>
        <taxon>Sordariomycetes</taxon>
        <taxon>Hypocreomycetidae</taxon>
        <taxon>Hypocreales</taxon>
        <taxon>Nectriaceae</taxon>
        <taxon>Fusarium</taxon>
    </lineage>
</organism>
<feature type="active site" description="Proton acceptor" evidence="5">
    <location>
        <position position="716"/>
    </location>
</feature>
<evidence type="ECO:0000256" key="2">
    <source>
        <dbReference type="ARBA" id="ARBA00022630"/>
    </source>
</evidence>
<dbReference type="Pfam" id="PF00732">
    <property type="entry name" value="GMC_oxred_N"/>
    <property type="match status" value="1"/>
</dbReference>